<name>A0ABY4KHQ3_9FLAO</name>
<gene>
    <name evidence="1" type="ORF">M0M57_15135</name>
</gene>
<evidence type="ECO:0000313" key="1">
    <source>
        <dbReference type="EMBL" id="UPQ78940.1"/>
    </source>
</evidence>
<protein>
    <submittedName>
        <fullName evidence="1">Uncharacterized protein</fullName>
    </submittedName>
</protein>
<evidence type="ECO:0000313" key="2">
    <source>
        <dbReference type="Proteomes" id="UP000830583"/>
    </source>
</evidence>
<dbReference type="Proteomes" id="UP000830583">
    <property type="component" value="Chromosome"/>
</dbReference>
<dbReference type="EMBL" id="CP096205">
    <property type="protein sequence ID" value="UPQ78940.1"/>
    <property type="molecule type" value="Genomic_DNA"/>
</dbReference>
<accession>A0ABY4KHQ3</accession>
<keyword evidence="2" id="KW-1185">Reference proteome</keyword>
<sequence>MGDKDSQVSNIQTESKLNKRILYVYEFDSLKRKMEYELEIKVIDSITIYKYHSLADSTRNTSFRFNKAKSDLYFVFDKFNLTDFNYYQTTLFKFDKYEMSEPVVDGASPILFNKNYGILAWDNGWGNQFYFVAEEIKDEIKLPILWPRH</sequence>
<proteinExistence type="predicted"/>
<reference evidence="1" key="1">
    <citation type="submission" date="2022-04" db="EMBL/GenBank/DDBJ databases">
        <title>Consumption of N2O by Flavobacterium azooxidireducens sp. nov. isolated from Decomposing Leaf Litter of Phragmites australis (Cav.).</title>
        <authorList>
            <person name="Behrendt U."/>
            <person name="Spanner T."/>
            <person name="Augustin J."/>
            <person name="Horn M.A."/>
            <person name="Kolb S."/>
            <person name="Ulrich A."/>
        </authorList>
    </citation>
    <scope>NUCLEOTIDE SEQUENCE</scope>
    <source>
        <strain evidence="1">IGB 4-14</strain>
    </source>
</reference>
<organism evidence="1 2">
    <name type="scientific">Flavobacterium azooxidireducens</name>
    <dbReference type="NCBI Taxonomy" id="1871076"/>
    <lineage>
        <taxon>Bacteria</taxon>
        <taxon>Pseudomonadati</taxon>
        <taxon>Bacteroidota</taxon>
        <taxon>Flavobacteriia</taxon>
        <taxon>Flavobacteriales</taxon>
        <taxon>Flavobacteriaceae</taxon>
        <taxon>Flavobacterium</taxon>
    </lineage>
</organism>
<dbReference type="RefSeq" id="WP_248433934.1">
    <property type="nucleotide sequence ID" value="NZ_CP096205.1"/>
</dbReference>